<feature type="domain" description="Glycosyl hydrolase 109 C-terminal" evidence="7">
    <location>
        <begin position="153"/>
        <end position="303"/>
    </location>
</feature>
<evidence type="ECO:0000256" key="4">
    <source>
        <dbReference type="ARBA" id="ARBA00023002"/>
    </source>
</evidence>
<feature type="domain" description="Gfo/Idh/MocA-like oxidoreductase N-terminal" evidence="6">
    <location>
        <begin position="26"/>
        <end position="141"/>
    </location>
</feature>
<dbReference type="GO" id="GO:0000166">
    <property type="term" value="F:nucleotide binding"/>
    <property type="evidence" value="ECO:0007669"/>
    <property type="project" value="InterPro"/>
</dbReference>
<name>A0A4V4RGB3_9MICO</name>
<dbReference type="PANTHER" id="PTHR43818:SF11">
    <property type="entry name" value="BCDNA.GH03377"/>
    <property type="match status" value="1"/>
</dbReference>
<evidence type="ECO:0000313" key="9">
    <source>
        <dbReference type="Proteomes" id="UP000306192"/>
    </source>
</evidence>
<dbReference type="InterPro" id="IPR049303">
    <property type="entry name" value="Glyco_hydro_109_C"/>
</dbReference>
<dbReference type="Gene3D" id="3.40.50.720">
    <property type="entry name" value="NAD(P)-binding Rossmann-like Domain"/>
    <property type="match status" value="1"/>
</dbReference>
<evidence type="ECO:0000313" key="8">
    <source>
        <dbReference type="EMBL" id="TIH40984.1"/>
    </source>
</evidence>
<dbReference type="InterPro" id="IPR050463">
    <property type="entry name" value="Gfo/Idh/MocA_oxidrdct_glycsds"/>
</dbReference>
<evidence type="ECO:0000256" key="5">
    <source>
        <dbReference type="ARBA" id="ARBA00023295"/>
    </source>
</evidence>
<proteinExistence type="inferred from homology"/>
<keyword evidence="9" id="KW-1185">Reference proteome</keyword>
<accession>A0A4V4RGB3</accession>
<dbReference type="InterPro" id="IPR036291">
    <property type="entry name" value="NAD(P)-bd_dom_sf"/>
</dbReference>
<keyword evidence="3" id="KW-0378">Hydrolase</keyword>
<dbReference type="SUPFAM" id="SSF51735">
    <property type="entry name" value="NAD(P)-binding Rossmann-fold domains"/>
    <property type="match status" value="1"/>
</dbReference>
<organism evidence="8 9">
    <name type="scientific">Subtercola vilae</name>
    <dbReference type="NCBI Taxonomy" id="2056433"/>
    <lineage>
        <taxon>Bacteria</taxon>
        <taxon>Bacillati</taxon>
        <taxon>Actinomycetota</taxon>
        <taxon>Actinomycetes</taxon>
        <taxon>Micrococcales</taxon>
        <taxon>Microbacteriaceae</taxon>
        <taxon>Subtercola</taxon>
    </lineage>
</organism>
<dbReference type="GO" id="GO:0016798">
    <property type="term" value="F:hydrolase activity, acting on glycosyl bonds"/>
    <property type="evidence" value="ECO:0007669"/>
    <property type="project" value="UniProtKB-KW"/>
</dbReference>
<evidence type="ECO:0000256" key="2">
    <source>
        <dbReference type="ARBA" id="ARBA00009329"/>
    </source>
</evidence>
<dbReference type="AlphaFoldDB" id="A0A4V4RGB3"/>
<keyword evidence="4" id="KW-0560">Oxidoreductase</keyword>
<evidence type="ECO:0000256" key="3">
    <source>
        <dbReference type="ARBA" id="ARBA00022801"/>
    </source>
</evidence>
<dbReference type="EMBL" id="QYRT01000001">
    <property type="protein sequence ID" value="TIH40984.1"/>
    <property type="molecule type" value="Genomic_DNA"/>
</dbReference>
<evidence type="ECO:0000259" key="6">
    <source>
        <dbReference type="Pfam" id="PF01408"/>
    </source>
</evidence>
<dbReference type="Pfam" id="PF01408">
    <property type="entry name" value="GFO_IDH_MocA"/>
    <property type="match status" value="1"/>
</dbReference>
<gene>
    <name evidence="8" type="ORF">D4765_00870</name>
</gene>
<evidence type="ECO:0000256" key="1">
    <source>
        <dbReference type="ARBA" id="ARBA00001911"/>
    </source>
</evidence>
<protein>
    <submittedName>
        <fullName evidence="8">Gfo/Idh/MocA family oxidoreductase</fullName>
    </submittedName>
</protein>
<dbReference type="Pfam" id="PF21252">
    <property type="entry name" value="Glyco_hydro_109_C"/>
    <property type="match status" value="1"/>
</dbReference>
<reference evidence="8 9" key="1">
    <citation type="journal article" date="2019" name="Microorganisms">
        <title>Systematic Affiliation and Genome Analysis of Subtercola vilae DB165(T) with Particular Emphasis on Cold Adaptation of an Isolate from a High-Altitude Cold Volcano Lake.</title>
        <authorList>
            <person name="Villalobos A.S."/>
            <person name="Wiese J."/>
            <person name="Imhoff J.F."/>
            <person name="Dorador C."/>
            <person name="Keller A."/>
            <person name="Hentschel U."/>
        </authorList>
    </citation>
    <scope>NUCLEOTIDE SEQUENCE [LARGE SCALE GENOMIC DNA]</scope>
    <source>
        <strain evidence="8 9">DB165</strain>
    </source>
</reference>
<dbReference type="SUPFAM" id="SSF55347">
    <property type="entry name" value="Glyceraldehyde-3-phosphate dehydrogenase-like, C-terminal domain"/>
    <property type="match status" value="1"/>
</dbReference>
<evidence type="ECO:0000259" key="7">
    <source>
        <dbReference type="Pfam" id="PF21252"/>
    </source>
</evidence>
<dbReference type="PANTHER" id="PTHR43818">
    <property type="entry name" value="BCDNA.GH03377"/>
    <property type="match status" value="1"/>
</dbReference>
<keyword evidence="5" id="KW-0326">Glycosidase</keyword>
<sequence length="398" mass="43902">MARLRVSPASYPLTKGTSSVASQPKLRVGIAGAVRGGGFISGLRAESDRAELVAVYDPIASARESFAATNEVEFVCGSFDELLDHVDLVILASPQQHHTPQALAALARDIHVLSEVPAAVSLEQANALVTAVRESNAQYMMSENYGYIRENLIVREMVREGAFGDLYYGEGEYLHEMKTWHTAATGERTWRYYWQVGRDGITYPTHSLGPLLQWFGDRVVSVSCVGTGRHTDPEHELQDTTILLARTLKGRLLRLRFDLLSNRPELYAYYAIQGTEGAYEAARTVNSEAVVYLNGRSPDGVWEPLEKFADLYLPSRYNQPGSKDTHWGSDAWPVRDFIESILAGTTPEIDVYAALDMTLPGILSELSIAQNGAWVHVPNPRFFTGGIGVEPSREAPLA</sequence>
<comment type="caution">
    <text evidence="8">The sequence shown here is derived from an EMBL/GenBank/DDBJ whole genome shotgun (WGS) entry which is preliminary data.</text>
</comment>
<comment type="similarity">
    <text evidence="2">Belongs to the Gfo/Idh/MocA family. Glycosyl hydrolase 109 subfamily.</text>
</comment>
<dbReference type="Gene3D" id="3.30.360.10">
    <property type="entry name" value="Dihydrodipicolinate Reductase, domain 2"/>
    <property type="match status" value="1"/>
</dbReference>
<comment type="cofactor">
    <cofactor evidence="1">
        <name>NAD(+)</name>
        <dbReference type="ChEBI" id="CHEBI:57540"/>
    </cofactor>
</comment>
<dbReference type="InterPro" id="IPR000683">
    <property type="entry name" value="Gfo/Idh/MocA-like_OxRdtase_N"/>
</dbReference>
<dbReference type="GO" id="GO:0016491">
    <property type="term" value="F:oxidoreductase activity"/>
    <property type="evidence" value="ECO:0007669"/>
    <property type="project" value="UniProtKB-KW"/>
</dbReference>
<dbReference type="Proteomes" id="UP000306192">
    <property type="component" value="Unassembled WGS sequence"/>
</dbReference>